<organism evidence="1">
    <name type="scientific">Medicago truncatula</name>
    <name type="common">Barrel medic</name>
    <name type="synonym">Medicago tribuloides</name>
    <dbReference type="NCBI Taxonomy" id="3880"/>
    <lineage>
        <taxon>Eukaryota</taxon>
        <taxon>Viridiplantae</taxon>
        <taxon>Streptophyta</taxon>
        <taxon>Embryophyta</taxon>
        <taxon>Tracheophyta</taxon>
        <taxon>Spermatophyta</taxon>
        <taxon>Magnoliopsida</taxon>
        <taxon>eudicotyledons</taxon>
        <taxon>Gunneridae</taxon>
        <taxon>Pentapetalae</taxon>
        <taxon>rosids</taxon>
        <taxon>fabids</taxon>
        <taxon>Fabales</taxon>
        <taxon>Fabaceae</taxon>
        <taxon>Papilionoideae</taxon>
        <taxon>50 kb inversion clade</taxon>
        <taxon>NPAAA clade</taxon>
        <taxon>Hologalegina</taxon>
        <taxon>IRL clade</taxon>
        <taxon>Trifolieae</taxon>
        <taxon>Medicago</taxon>
    </lineage>
</organism>
<dbReference type="Proteomes" id="UP000265566">
    <property type="component" value="Chromosome 3"/>
</dbReference>
<name>A0A396IWA1_MEDTR</name>
<dbReference type="Gramene" id="rna15377">
    <property type="protein sequence ID" value="RHN67217.1"/>
    <property type="gene ID" value="gene15377"/>
</dbReference>
<accession>A0A396IWA1</accession>
<gene>
    <name evidence="1" type="ORF">MtrunA17_Chr3g0100341</name>
</gene>
<sequence>MSHQTTIQQFRLLDDGNVRLNTPQREDTEGLELLCWKRCREKKES</sequence>
<reference evidence="1" key="1">
    <citation type="journal article" date="2018" name="Nat. Plants">
        <title>Whole-genome landscape of Medicago truncatula symbiotic genes.</title>
        <authorList>
            <person name="Pecrix Y."/>
            <person name="Gamas P."/>
            <person name="Carrere S."/>
        </authorList>
    </citation>
    <scope>NUCLEOTIDE SEQUENCE</scope>
    <source>
        <tissue evidence="1">Leaves</tissue>
    </source>
</reference>
<evidence type="ECO:0000313" key="1">
    <source>
        <dbReference type="EMBL" id="RHN67217.1"/>
    </source>
</evidence>
<comment type="caution">
    <text evidence="1">The sequence shown here is derived from an EMBL/GenBank/DDBJ whole genome shotgun (WGS) entry which is preliminary data.</text>
</comment>
<proteinExistence type="predicted"/>
<protein>
    <submittedName>
        <fullName evidence="1">Uncharacterized protein</fullName>
    </submittedName>
</protein>
<dbReference type="EMBL" id="PSQE01000003">
    <property type="protein sequence ID" value="RHN67217.1"/>
    <property type="molecule type" value="Genomic_DNA"/>
</dbReference>
<dbReference type="AlphaFoldDB" id="A0A396IWA1"/>